<dbReference type="GO" id="GO:0045944">
    <property type="term" value="P:positive regulation of transcription by RNA polymerase II"/>
    <property type="evidence" value="ECO:0007669"/>
    <property type="project" value="TreeGrafter"/>
</dbReference>
<evidence type="ECO:0000256" key="7">
    <source>
        <dbReference type="ARBA" id="ARBA00023170"/>
    </source>
</evidence>
<dbReference type="Gene3D" id="1.10.565.10">
    <property type="entry name" value="Retinoid X Receptor"/>
    <property type="match status" value="1"/>
</dbReference>
<evidence type="ECO:0000259" key="10">
    <source>
        <dbReference type="PROSITE" id="PS51030"/>
    </source>
</evidence>
<evidence type="ECO:0000256" key="9">
    <source>
        <dbReference type="SAM" id="MobiDB-lite"/>
    </source>
</evidence>
<dbReference type="InterPro" id="IPR001628">
    <property type="entry name" value="Znf_hrmn_rcpt"/>
</dbReference>
<feature type="region of interest" description="Disordered" evidence="9">
    <location>
        <begin position="55"/>
        <end position="101"/>
    </location>
</feature>
<evidence type="ECO:0000256" key="2">
    <source>
        <dbReference type="ARBA" id="ARBA00022771"/>
    </source>
</evidence>
<evidence type="ECO:0000256" key="1">
    <source>
        <dbReference type="ARBA" id="ARBA00022723"/>
    </source>
</evidence>
<dbReference type="GO" id="GO:0004879">
    <property type="term" value="F:nuclear receptor activity"/>
    <property type="evidence" value="ECO:0007669"/>
    <property type="project" value="TreeGrafter"/>
</dbReference>
<dbReference type="Pfam" id="PF00105">
    <property type="entry name" value="zf-C4"/>
    <property type="match status" value="1"/>
</dbReference>
<keyword evidence="8" id="KW-0539">Nucleus</keyword>
<feature type="domain" description="Nuclear receptor" evidence="10">
    <location>
        <begin position="6"/>
        <end position="43"/>
    </location>
</feature>
<accession>A0A7R9QCA6</accession>
<evidence type="ECO:0000256" key="3">
    <source>
        <dbReference type="ARBA" id="ARBA00022833"/>
    </source>
</evidence>
<reference evidence="11" key="1">
    <citation type="submission" date="2020-11" db="EMBL/GenBank/DDBJ databases">
        <authorList>
            <person name="Tran Van P."/>
        </authorList>
    </citation>
    <scope>NUCLEOTIDE SEQUENCE</scope>
</reference>
<dbReference type="PROSITE" id="PS00031">
    <property type="entry name" value="NUCLEAR_REC_DBD_1"/>
    <property type="match status" value="1"/>
</dbReference>
<evidence type="ECO:0000313" key="12">
    <source>
        <dbReference type="Proteomes" id="UP000728032"/>
    </source>
</evidence>
<dbReference type="Gene3D" id="3.30.50.10">
    <property type="entry name" value="Erythroid Transcription Factor GATA-1, subunit A"/>
    <property type="match status" value="1"/>
</dbReference>
<protein>
    <recommendedName>
        <fullName evidence="10">Nuclear receptor domain-containing protein</fullName>
    </recommendedName>
</protein>
<keyword evidence="2" id="KW-0863">Zinc-finger</keyword>
<name>A0A7R9QCA6_9ACAR</name>
<evidence type="ECO:0000256" key="6">
    <source>
        <dbReference type="ARBA" id="ARBA00023163"/>
    </source>
</evidence>
<dbReference type="Proteomes" id="UP000728032">
    <property type="component" value="Unassembled WGS sequence"/>
</dbReference>
<dbReference type="AlphaFoldDB" id="A0A7R9QCA6"/>
<keyword evidence="12" id="KW-1185">Reference proteome</keyword>
<dbReference type="GO" id="GO:0008270">
    <property type="term" value="F:zinc ion binding"/>
    <property type="evidence" value="ECO:0007669"/>
    <property type="project" value="UniProtKB-KW"/>
</dbReference>
<dbReference type="EMBL" id="CAJPVJ010000324">
    <property type="protein sequence ID" value="CAG2162067.1"/>
    <property type="molecule type" value="Genomic_DNA"/>
</dbReference>
<dbReference type="PRINTS" id="PR00047">
    <property type="entry name" value="STROIDFINGER"/>
</dbReference>
<dbReference type="InterPro" id="IPR035500">
    <property type="entry name" value="NHR-like_dom_sf"/>
</dbReference>
<organism evidence="11">
    <name type="scientific">Oppiella nova</name>
    <dbReference type="NCBI Taxonomy" id="334625"/>
    <lineage>
        <taxon>Eukaryota</taxon>
        <taxon>Metazoa</taxon>
        <taxon>Ecdysozoa</taxon>
        <taxon>Arthropoda</taxon>
        <taxon>Chelicerata</taxon>
        <taxon>Arachnida</taxon>
        <taxon>Acari</taxon>
        <taxon>Acariformes</taxon>
        <taxon>Sarcoptiformes</taxon>
        <taxon>Oribatida</taxon>
        <taxon>Brachypylina</taxon>
        <taxon>Oppioidea</taxon>
        <taxon>Oppiidae</taxon>
        <taxon>Oppiella</taxon>
    </lineage>
</organism>
<dbReference type="SUPFAM" id="SSF48508">
    <property type="entry name" value="Nuclear receptor ligand-binding domain"/>
    <property type="match status" value="1"/>
</dbReference>
<dbReference type="PROSITE" id="PS51030">
    <property type="entry name" value="NUCLEAR_REC_DBD_2"/>
    <property type="match status" value="1"/>
</dbReference>
<keyword evidence="4" id="KW-0805">Transcription regulation</keyword>
<dbReference type="GO" id="GO:0000122">
    <property type="term" value="P:negative regulation of transcription by RNA polymerase II"/>
    <property type="evidence" value="ECO:0007669"/>
    <property type="project" value="TreeGrafter"/>
</dbReference>
<evidence type="ECO:0000313" key="11">
    <source>
        <dbReference type="EMBL" id="CAD7638912.1"/>
    </source>
</evidence>
<dbReference type="OrthoDB" id="6159439at2759"/>
<keyword evidence="6" id="KW-0804">Transcription</keyword>
<dbReference type="InterPro" id="IPR050234">
    <property type="entry name" value="Nuclear_hormone_rcpt_NR1"/>
</dbReference>
<evidence type="ECO:0000256" key="4">
    <source>
        <dbReference type="ARBA" id="ARBA00023015"/>
    </source>
</evidence>
<keyword evidence="3" id="KW-0862">Zinc</keyword>
<dbReference type="InterPro" id="IPR013088">
    <property type="entry name" value="Znf_NHR/GATA"/>
</dbReference>
<gene>
    <name evidence="11" type="ORF">ONB1V03_LOCUS1667</name>
</gene>
<feature type="compositionally biased region" description="Polar residues" evidence="9">
    <location>
        <begin position="68"/>
        <end position="79"/>
    </location>
</feature>
<dbReference type="GO" id="GO:0000978">
    <property type="term" value="F:RNA polymerase II cis-regulatory region sequence-specific DNA binding"/>
    <property type="evidence" value="ECO:0007669"/>
    <property type="project" value="TreeGrafter"/>
</dbReference>
<feature type="compositionally biased region" description="Low complexity" evidence="9">
    <location>
        <begin position="80"/>
        <end position="96"/>
    </location>
</feature>
<keyword evidence="1" id="KW-0479">Metal-binding</keyword>
<sequence length="346" mass="40589">MKEKVDKICEICSDKGIGRHFGAITCESCKAFFRRNANKDKEFILTDKEREERRQLVEDNRRKRKQLTECQKSSQESDLPSNPSSNKSSNPSSNESTISCDSDSDFLGDITACVLDVSDEDLSAQIMEIEDYVNNEDSDQSIETLSDRLMLQDINERSQQIAVIPLFKELTDYNGLNELEANKIGELLGASKLFDYPTSKNIIKLTDKLNFDEYLRSYSQKSEETVKETLNYSKMLSAFTSVCPEDHDEISSEYKYYSVFKQLFEDFLCKFMPYWKKDRVILELINAIALFNPNRPNLKHRHNIRLEQQLYIYLLQRYLLLKCRSDCESQERGLQYYYIKKSWLYR</sequence>
<evidence type="ECO:0000256" key="8">
    <source>
        <dbReference type="ARBA" id="ARBA00023242"/>
    </source>
</evidence>
<keyword evidence="5" id="KW-0238">DNA-binding</keyword>
<keyword evidence="7" id="KW-0675">Receptor</keyword>
<dbReference type="PANTHER" id="PTHR24082">
    <property type="entry name" value="NUCLEAR HORMONE RECEPTOR"/>
    <property type="match status" value="1"/>
</dbReference>
<dbReference type="GO" id="GO:0030154">
    <property type="term" value="P:cell differentiation"/>
    <property type="evidence" value="ECO:0007669"/>
    <property type="project" value="TreeGrafter"/>
</dbReference>
<evidence type="ECO:0000256" key="5">
    <source>
        <dbReference type="ARBA" id="ARBA00023125"/>
    </source>
</evidence>
<proteinExistence type="predicted"/>
<dbReference type="SMART" id="SM00399">
    <property type="entry name" value="ZnF_C4"/>
    <property type="match status" value="1"/>
</dbReference>
<dbReference type="EMBL" id="OC915149">
    <property type="protein sequence ID" value="CAD7638912.1"/>
    <property type="molecule type" value="Genomic_DNA"/>
</dbReference>
<dbReference type="SUPFAM" id="SSF57716">
    <property type="entry name" value="Glucocorticoid receptor-like (DNA-binding domain)"/>
    <property type="match status" value="1"/>
</dbReference>
<dbReference type="PANTHER" id="PTHR24082:SF283">
    <property type="entry name" value="NUCLEAR HORMONE RECEPTOR HR96"/>
    <property type="match status" value="1"/>
</dbReference>